<sequence length="57" mass="6990">MRKFARMKLIKTLRQRWQQWRFYRRRPDLAELHNVVRAAAAQGNQHPVGRAKRGRYD</sequence>
<dbReference type="AlphaFoldDB" id="A0A378NCX9"/>
<reference evidence="1 2" key="1">
    <citation type="submission" date="2018-06" db="EMBL/GenBank/DDBJ databases">
        <authorList>
            <consortium name="Pathogen Informatics"/>
            <person name="Doyle S."/>
        </authorList>
    </citation>
    <scope>NUCLEOTIDE SEQUENCE [LARGE SCALE GENOMIC DNA]</scope>
    <source>
        <strain evidence="1 2">NCTC9380</strain>
    </source>
</reference>
<name>A0A378NCX9_MANHA</name>
<evidence type="ECO:0000313" key="2">
    <source>
        <dbReference type="Proteomes" id="UP000254031"/>
    </source>
</evidence>
<dbReference type="EMBL" id="UGPL01000006">
    <property type="protein sequence ID" value="STY65677.1"/>
    <property type="molecule type" value="Genomic_DNA"/>
</dbReference>
<dbReference type="Proteomes" id="UP000254031">
    <property type="component" value="Unassembled WGS sequence"/>
</dbReference>
<organism evidence="1 2">
    <name type="scientific">Mannheimia haemolytica</name>
    <name type="common">Pasteurella haemolytica</name>
    <dbReference type="NCBI Taxonomy" id="75985"/>
    <lineage>
        <taxon>Bacteria</taxon>
        <taxon>Pseudomonadati</taxon>
        <taxon>Pseudomonadota</taxon>
        <taxon>Gammaproteobacteria</taxon>
        <taxon>Pasteurellales</taxon>
        <taxon>Pasteurellaceae</taxon>
        <taxon>Mannheimia</taxon>
    </lineage>
</organism>
<accession>A0A378NCX9</accession>
<proteinExistence type="predicted"/>
<evidence type="ECO:0000313" key="1">
    <source>
        <dbReference type="EMBL" id="STY65677.1"/>
    </source>
</evidence>
<protein>
    <submittedName>
        <fullName evidence="1">Uncharacterized protein</fullName>
    </submittedName>
</protein>
<gene>
    <name evidence="1" type="ORF">NCTC9380_00945</name>
</gene>